<keyword evidence="3" id="KW-0539">Nucleus</keyword>
<comment type="similarity">
    <text evidence="2">Belongs to the SAS10 family.</text>
</comment>
<dbReference type="GO" id="GO:0032040">
    <property type="term" value="C:small-subunit processome"/>
    <property type="evidence" value="ECO:0007669"/>
    <property type="project" value="TreeGrafter"/>
</dbReference>
<dbReference type="eggNOG" id="KOG3118">
    <property type="taxonomic scope" value="Eukaryota"/>
</dbReference>
<dbReference type="Pfam" id="PF09368">
    <property type="entry name" value="Sas10"/>
    <property type="match status" value="1"/>
</dbReference>
<feature type="compositionally biased region" description="Acidic residues" evidence="4">
    <location>
        <begin position="330"/>
        <end position="340"/>
    </location>
</feature>
<feature type="compositionally biased region" description="Acidic residues" evidence="4">
    <location>
        <begin position="110"/>
        <end position="122"/>
    </location>
</feature>
<feature type="domain" description="Sas10 C-terminal" evidence="5">
    <location>
        <begin position="527"/>
        <end position="600"/>
    </location>
</feature>
<gene>
    <name evidence="6" type="ORF">PCON_13287</name>
</gene>
<dbReference type="EMBL" id="HF935887">
    <property type="protein sequence ID" value="CCX13694.1"/>
    <property type="molecule type" value="Genomic_DNA"/>
</dbReference>
<dbReference type="PANTHER" id="PTHR13237:SF8">
    <property type="entry name" value="SOMETHING ABOUT SILENCING PROTEIN 10"/>
    <property type="match status" value="1"/>
</dbReference>
<reference evidence="6 7" key="1">
    <citation type="journal article" date="2013" name="PLoS Genet.">
        <title>The genome and development-dependent transcriptomes of Pyronema confluens: a window into fungal evolution.</title>
        <authorList>
            <person name="Traeger S."/>
            <person name="Altegoer F."/>
            <person name="Freitag M."/>
            <person name="Gabaldon T."/>
            <person name="Kempken F."/>
            <person name="Kumar A."/>
            <person name="Marcet-Houben M."/>
            <person name="Poggeler S."/>
            <person name="Stajich J.E."/>
            <person name="Nowrousian M."/>
        </authorList>
    </citation>
    <scope>NUCLEOTIDE SEQUENCE [LARGE SCALE GENOMIC DNA]</scope>
    <source>
        <strain evidence="7">CBS 100304</strain>
        <tissue evidence="6">Vegetative mycelium</tissue>
    </source>
</reference>
<comment type="subcellular location">
    <subcellularLocation>
        <location evidence="1">Nucleus</location>
    </subcellularLocation>
</comment>
<evidence type="ECO:0000259" key="5">
    <source>
        <dbReference type="Pfam" id="PF09368"/>
    </source>
</evidence>
<evidence type="ECO:0000256" key="2">
    <source>
        <dbReference type="ARBA" id="ARBA00010979"/>
    </source>
</evidence>
<evidence type="ECO:0000313" key="6">
    <source>
        <dbReference type="EMBL" id="CCX13694.1"/>
    </source>
</evidence>
<dbReference type="STRING" id="1076935.U4LFD5"/>
<evidence type="ECO:0000256" key="3">
    <source>
        <dbReference type="ARBA" id="ARBA00023242"/>
    </source>
</evidence>
<proteinExistence type="inferred from homology"/>
<protein>
    <submittedName>
        <fullName evidence="6">Similar to Uncharacterized protein C3B8.09 acc. no. Q1MTS0</fullName>
    </submittedName>
</protein>
<dbReference type="PANTHER" id="PTHR13237">
    <property type="entry name" value="SOMETHING ABOUT SILENCING PROTEIN 10-RELATED"/>
    <property type="match status" value="1"/>
</dbReference>
<organism evidence="6 7">
    <name type="scientific">Pyronema omphalodes (strain CBS 100304)</name>
    <name type="common">Pyronema confluens</name>
    <dbReference type="NCBI Taxonomy" id="1076935"/>
    <lineage>
        <taxon>Eukaryota</taxon>
        <taxon>Fungi</taxon>
        <taxon>Dikarya</taxon>
        <taxon>Ascomycota</taxon>
        <taxon>Pezizomycotina</taxon>
        <taxon>Pezizomycetes</taxon>
        <taxon>Pezizales</taxon>
        <taxon>Pyronemataceae</taxon>
        <taxon>Pyronema</taxon>
    </lineage>
</organism>
<feature type="region of interest" description="Disordered" evidence="4">
    <location>
        <begin position="412"/>
        <end position="503"/>
    </location>
</feature>
<feature type="compositionally biased region" description="Acidic residues" evidence="4">
    <location>
        <begin position="85"/>
        <end position="97"/>
    </location>
</feature>
<dbReference type="AlphaFoldDB" id="U4LFD5"/>
<dbReference type="GO" id="GO:0000462">
    <property type="term" value="P:maturation of SSU-rRNA from tricistronic rRNA transcript (SSU-rRNA, 5.8S rRNA, LSU-rRNA)"/>
    <property type="evidence" value="ECO:0007669"/>
    <property type="project" value="TreeGrafter"/>
</dbReference>
<feature type="compositionally biased region" description="Basic residues" evidence="4">
    <location>
        <begin position="543"/>
        <end position="561"/>
    </location>
</feature>
<feature type="region of interest" description="Disordered" evidence="4">
    <location>
        <begin position="47"/>
        <end position="132"/>
    </location>
</feature>
<sequence>MAKKGRRSNNMRAEAPSAPTVNAKDAKIAAINTWADVADEEDAFHLQRDEVSLNAVSGRRQANSDDEEEVMGLDKYGYESAGSDAEYDDSEDDEEEDPRASAKGGKNQDDSEEEEEEEEPEEGWGTSKKDYYGGAEEEVDARAEEAEAIRIQQKHMAAMSAADFAFDDEDWAAPATKTESKKVVTELLPTKLPDTPEERVKLLYARHPEFQLLSEEFLELQKLFPALEMGAKAAEAVGNKESVAIKKWKVSSAYLGVLSMYFAILTDAGSDEDGGIDRVRDHPIMNAILGVRSAWETIKNARVGAAKLEPLAEGSDVDMDKGLKRKHDSEEESDDYDSEYSDLPAPTPKKTRTVKDDFTELDALISTSGTKTKKAAKKTTTTDFGEEAILNDIDAEEKSQRKKNLRFYASQVTSKANKRDLASRNAGGDADVPHRERRRERELRLQAEAQRRRDKGEGADLSDGEPDEPQSKKSAAPADDPDNEYYDLLKSTSKSRKEDKKKMYEAEKAAIKEGNMLQMVEGAVGPDGKREIGWKIMKNKGLTPKRKKEVRNPRVKKKMQYDKKMKKLGSTKAIYKGGQQGAYGGEATGIKKNVVKSVKFSS</sequence>
<name>U4LFD5_PYROM</name>
<feature type="compositionally biased region" description="Basic and acidic residues" evidence="4">
    <location>
        <begin position="431"/>
        <end position="458"/>
    </location>
</feature>
<evidence type="ECO:0000256" key="4">
    <source>
        <dbReference type="SAM" id="MobiDB-lite"/>
    </source>
</evidence>
<dbReference type="InterPro" id="IPR018972">
    <property type="entry name" value="Sas10_C_dom"/>
</dbReference>
<feature type="region of interest" description="Disordered" evidence="4">
    <location>
        <begin position="318"/>
        <end position="352"/>
    </location>
</feature>
<dbReference type="OrthoDB" id="1924577at2759"/>
<dbReference type="Proteomes" id="UP000018144">
    <property type="component" value="Unassembled WGS sequence"/>
</dbReference>
<accession>U4LFD5</accession>
<feature type="region of interest" description="Disordered" evidence="4">
    <location>
        <begin position="538"/>
        <end position="561"/>
    </location>
</feature>
<feature type="region of interest" description="Disordered" evidence="4">
    <location>
        <begin position="1"/>
        <end position="25"/>
    </location>
</feature>
<keyword evidence="7" id="KW-1185">Reference proteome</keyword>
<evidence type="ECO:0000256" key="1">
    <source>
        <dbReference type="ARBA" id="ARBA00004123"/>
    </source>
</evidence>
<dbReference type="OMA" id="KSMKPVW"/>
<evidence type="ECO:0000313" key="7">
    <source>
        <dbReference type="Proteomes" id="UP000018144"/>
    </source>
</evidence>